<dbReference type="AlphaFoldDB" id="A0AAD7TTT5"/>
<sequence length="254" mass="28601">MPQQKRITLYSAIDSPFPHRVRLALEEVNAQYDTILIDLMAKEEWYEKKVNPAGGKVPLLVYGGPELHPDEEPAADAVKITESLIILEFLADIFPEAQLLPVDPVLRARARLFCIAVDTKLLRPFMGFHFMGVPFDALLSVLEEFQAMLPPTGFAVGKWSIADAAIAPFLTRLIMALKYNLGTFTPEAAKQGLQAFESPKFARLRQYYKDLVGRPSMAKTWDEEAVKATFQRRLDRFRKTGVINAELRLPAPAQ</sequence>
<dbReference type="Gene3D" id="3.40.30.10">
    <property type="entry name" value="Glutaredoxin"/>
    <property type="match status" value="1"/>
</dbReference>
<dbReference type="PANTHER" id="PTHR43968">
    <property type="match status" value="1"/>
</dbReference>
<dbReference type="SFLD" id="SFLDS00019">
    <property type="entry name" value="Glutathione_Transferase_(cytos"/>
    <property type="match status" value="1"/>
</dbReference>
<dbReference type="PANTHER" id="PTHR43968:SF6">
    <property type="entry name" value="GLUTATHIONE S-TRANSFERASE OMEGA"/>
    <property type="match status" value="1"/>
</dbReference>
<dbReference type="SUPFAM" id="SSF52833">
    <property type="entry name" value="Thioredoxin-like"/>
    <property type="match status" value="1"/>
</dbReference>
<dbReference type="SUPFAM" id="SSF47616">
    <property type="entry name" value="GST C-terminal domain-like"/>
    <property type="match status" value="1"/>
</dbReference>
<comment type="caution">
    <text evidence="2">The sequence shown here is derived from an EMBL/GenBank/DDBJ whole genome shotgun (WGS) entry which is preliminary data.</text>
</comment>
<evidence type="ECO:0000313" key="2">
    <source>
        <dbReference type="EMBL" id="KAJ8481271.1"/>
    </source>
</evidence>
<dbReference type="Pfam" id="PF13409">
    <property type="entry name" value="GST_N_2"/>
    <property type="match status" value="1"/>
</dbReference>
<dbReference type="PROSITE" id="PS50404">
    <property type="entry name" value="GST_NTER"/>
    <property type="match status" value="1"/>
</dbReference>
<dbReference type="CDD" id="cd00570">
    <property type="entry name" value="GST_N_family"/>
    <property type="match status" value="1"/>
</dbReference>
<dbReference type="InterPro" id="IPR036282">
    <property type="entry name" value="Glutathione-S-Trfase_C_sf"/>
</dbReference>
<protein>
    <recommendedName>
        <fullName evidence="1">GST N-terminal domain-containing protein</fullName>
    </recommendedName>
</protein>
<dbReference type="InterPro" id="IPR004045">
    <property type="entry name" value="Glutathione_S-Trfase_N"/>
</dbReference>
<dbReference type="Proteomes" id="UP001215151">
    <property type="component" value="Unassembled WGS sequence"/>
</dbReference>
<dbReference type="SFLD" id="SFLDG00358">
    <property type="entry name" value="Main_(cytGST)"/>
    <property type="match status" value="1"/>
</dbReference>
<dbReference type="EMBL" id="JAPEVG010000141">
    <property type="protein sequence ID" value="KAJ8481271.1"/>
    <property type="molecule type" value="Genomic_DNA"/>
</dbReference>
<dbReference type="Gene3D" id="1.20.1050.10">
    <property type="match status" value="1"/>
</dbReference>
<proteinExistence type="predicted"/>
<feature type="domain" description="GST N-terminal" evidence="1">
    <location>
        <begin position="5"/>
        <end position="98"/>
    </location>
</feature>
<reference evidence="2" key="1">
    <citation type="submission" date="2022-11" db="EMBL/GenBank/DDBJ databases">
        <title>Genome Sequence of Cubamyces cubensis.</title>
        <authorList>
            <person name="Buettner E."/>
        </authorList>
    </citation>
    <scope>NUCLEOTIDE SEQUENCE</scope>
    <source>
        <strain evidence="2">MPL-01</strain>
    </source>
</reference>
<organism evidence="2 3">
    <name type="scientific">Trametes cubensis</name>
    <dbReference type="NCBI Taxonomy" id="1111947"/>
    <lineage>
        <taxon>Eukaryota</taxon>
        <taxon>Fungi</taxon>
        <taxon>Dikarya</taxon>
        <taxon>Basidiomycota</taxon>
        <taxon>Agaricomycotina</taxon>
        <taxon>Agaricomycetes</taxon>
        <taxon>Polyporales</taxon>
        <taxon>Polyporaceae</taxon>
        <taxon>Trametes</taxon>
    </lineage>
</organism>
<gene>
    <name evidence="2" type="ORF">ONZ51_g6117</name>
</gene>
<dbReference type="GO" id="GO:0005737">
    <property type="term" value="C:cytoplasm"/>
    <property type="evidence" value="ECO:0007669"/>
    <property type="project" value="TreeGrafter"/>
</dbReference>
<evidence type="ECO:0000259" key="1">
    <source>
        <dbReference type="PROSITE" id="PS50404"/>
    </source>
</evidence>
<accession>A0AAD7TTT5</accession>
<dbReference type="InterPro" id="IPR040079">
    <property type="entry name" value="Glutathione_S-Trfase"/>
</dbReference>
<name>A0AAD7TTT5_9APHY</name>
<dbReference type="InterPro" id="IPR036249">
    <property type="entry name" value="Thioredoxin-like_sf"/>
</dbReference>
<keyword evidence="3" id="KW-1185">Reference proteome</keyword>
<evidence type="ECO:0000313" key="3">
    <source>
        <dbReference type="Proteomes" id="UP001215151"/>
    </source>
</evidence>
<dbReference type="InterPro" id="IPR050983">
    <property type="entry name" value="GST_Omega/HSP26"/>
</dbReference>